<keyword evidence="3" id="KW-1185">Reference proteome</keyword>
<name>A0ABN1FCX0_9PROT</name>
<evidence type="ECO:0000313" key="3">
    <source>
        <dbReference type="Proteomes" id="UP001501588"/>
    </source>
</evidence>
<feature type="region of interest" description="Disordered" evidence="1">
    <location>
        <begin position="86"/>
        <end position="129"/>
    </location>
</feature>
<feature type="compositionally biased region" description="Basic and acidic residues" evidence="1">
    <location>
        <begin position="98"/>
        <end position="107"/>
    </location>
</feature>
<comment type="caution">
    <text evidence="2">The sequence shown here is derived from an EMBL/GenBank/DDBJ whole genome shotgun (WGS) entry which is preliminary data.</text>
</comment>
<sequence length="170" mass="17300">MNRRSGKPRTRFGLTTARLKRVQGDGGCAFRTNRPDAIALGAEGRAPAAGRAGGGGDCAFRTNAAAGVRAGFGSRGVVDGGREGAGVRAFRAGPDGDAPGRRGEARSGGRRARAGAGGEASAEVGSRDWVAGGRGRGGWLADAHEGGFRKAANLEHYRNLGRNATLERSG</sequence>
<gene>
    <name evidence="2" type="ORF">GCM10009416_28280</name>
</gene>
<protein>
    <submittedName>
        <fullName evidence="2">Uncharacterized protein</fullName>
    </submittedName>
</protein>
<organism evidence="2 3">
    <name type="scientific">Craurococcus roseus</name>
    <dbReference type="NCBI Taxonomy" id="77585"/>
    <lineage>
        <taxon>Bacteria</taxon>
        <taxon>Pseudomonadati</taxon>
        <taxon>Pseudomonadota</taxon>
        <taxon>Alphaproteobacteria</taxon>
        <taxon>Acetobacterales</taxon>
        <taxon>Acetobacteraceae</taxon>
        <taxon>Craurococcus</taxon>
    </lineage>
</organism>
<dbReference type="EMBL" id="BAAAFZ010000043">
    <property type="protein sequence ID" value="GAA0588179.1"/>
    <property type="molecule type" value="Genomic_DNA"/>
</dbReference>
<evidence type="ECO:0000313" key="2">
    <source>
        <dbReference type="EMBL" id="GAA0588179.1"/>
    </source>
</evidence>
<dbReference type="Proteomes" id="UP001501588">
    <property type="component" value="Unassembled WGS sequence"/>
</dbReference>
<evidence type="ECO:0000256" key="1">
    <source>
        <dbReference type="SAM" id="MobiDB-lite"/>
    </source>
</evidence>
<proteinExistence type="predicted"/>
<accession>A0ABN1FCX0</accession>
<reference evidence="2 3" key="1">
    <citation type="journal article" date="2019" name="Int. J. Syst. Evol. Microbiol.">
        <title>The Global Catalogue of Microorganisms (GCM) 10K type strain sequencing project: providing services to taxonomists for standard genome sequencing and annotation.</title>
        <authorList>
            <consortium name="The Broad Institute Genomics Platform"/>
            <consortium name="The Broad Institute Genome Sequencing Center for Infectious Disease"/>
            <person name="Wu L."/>
            <person name="Ma J."/>
        </authorList>
    </citation>
    <scope>NUCLEOTIDE SEQUENCE [LARGE SCALE GENOMIC DNA]</scope>
    <source>
        <strain evidence="2 3">JCM 9933</strain>
    </source>
</reference>